<protein>
    <submittedName>
        <fullName evidence="2">Uncharacterized protein</fullName>
    </submittedName>
</protein>
<dbReference type="AlphaFoldDB" id="A0A3N4IU53"/>
<reference evidence="2 3" key="1">
    <citation type="journal article" date="2018" name="Nat. Ecol. Evol.">
        <title>Pezizomycetes genomes reveal the molecular basis of ectomycorrhizal truffle lifestyle.</title>
        <authorList>
            <person name="Murat C."/>
            <person name="Payen T."/>
            <person name="Noel B."/>
            <person name="Kuo A."/>
            <person name="Morin E."/>
            <person name="Chen J."/>
            <person name="Kohler A."/>
            <person name="Krizsan K."/>
            <person name="Balestrini R."/>
            <person name="Da Silva C."/>
            <person name="Montanini B."/>
            <person name="Hainaut M."/>
            <person name="Levati E."/>
            <person name="Barry K.W."/>
            <person name="Belfiori B."/>
            <person name="Cichocki N."/>
            <person name="Clum A."/>
            <person name="Dockter R.B."/>
            <person name="Fauchery L."/>
            <person name="Guy J."/>
            <person name="Iotti M."/>
            <person name="Le Tacon F."/>
            <person name="Lindquist E.A."/>
            <person name="Lipzen A."/>
            <person name="Malagnac F."/>
            <person name="Mello A."/>
            <person name="Molinier V."/>
            <person name="Miyauchi S."/>
            <person name="Poulain J."/>
            <person name="Riccioni C."/>
            <person name="Rubini A."/>
            <person name="Sitrit Y."/>
            <person name="Splivallo R."/>
            <person name="Traeger S."/>
            <person name="Wang M."/>
            <person name="Zifcakova L."/>
            <person name="Wipf D."/>
            <person name="Zambonelli A."/>
            <person name="Paolocci F."/>
            <person name="Nowrousian M."/>
            <person name="Ottonello S."/>
            <person name="Baldrian P."/>
            <person name="Spatafora J.W."/>
            <person name="Henrissat B."/>
            <person name="Nagy L.G."/>
            <person name="Aury J.M."/>
            <person name="Wincker P."/>
            <person name="Grigoriev I.V."/>
            <person name="Bonfante P."/>
            <person name="Martin F.M."/>
        </authorList>
    </citation>
    <scope>NUCLEOTIDE SEQUENCE [LARGE SCALE GENOMIC DNA]</scope>
    <source>
        <strain evidence="2 3">120613-1</strain>
    </source>
</reference>
<feature type="region of interest" description="Disordered" evidence="1">
    <location>
        <begin position="32"/>
        <end position="58"/>
    </location>
</feature>
<gene>
    <name evidence="2" type="ORF">L873DRAFT_1822367</name>
</gene>
<dbReference type="EMBL" id="ML120561">
    <property type="protein sequence ID" value="RPA89692.1"/>
    <property type="molecule type" value="Genomic_DNA"/>
</dbReference>
<sequence length="58" mass="6520">MVYLVFSRGTLPFHHIFVGPRSSRHSHTSGVYITVATPPPSHRSGGSRRRWYAKPESA</sequence>
<evidence type="ECO:0000256" key="1">
    <source>
        <dbReference type="SAM" id="MobiDB-lite"/>
    </source>
</evidence>
<keyword evidence="3" id="KW-1185">Reference proteome</keyword>
<evidence type="ECO:0000313" key="3">
    <source>
        <dbReference type="Proteomes" id="UP000276215"/>
    </source>
</evidence>
<dbReference type="Proteomes" id="UP000276215">
    <property type="component" value="Unassembled WGS sequence"/>
</dbReference>
<evidence type="ECO:0000313" key="2">
    <source>
        <dbReference type="EMBL" id="RPA89692.1"/>
    </source>
</evidence>
<accession>A0A3N4IU53</accession>
<proteinExistence type="predicted"/>
<name>A0A3N4IU53_9PEZI</name>
<organism evidence="2 3">
    <name type="scientific">Choiromyces venosus 120613-1</name>
    <dbReference type="NCBI Taxonomy" id="1336337"/>
    <lineage>
        <taxon>Eukaryota</taxon>
        <taxon>Fungi</taxon>
        <taxon>Dikarya</taxon>
        <taxon>Ascomycota</taxon>
        <taxon>Pezizomycotina</taxon>
        <taxon>Pezizomycetes</taxon>
        <taxon>Pezizales</taxon>
        <taxon>Tuberaceae</taxon>
        <taxon>Choiromyces</taxon>
    </lineage>
</organism>